<keyword evidence="1" id="KW-0472">Membrane</keyword>
<feature type="transmembrane region" description="Helical" evidence="1">
    <location>
        <begin position="29"/>
        <end position="52"/>
    </location>
</feature>
<protein>
    <submittedName>
        <fullName evidence="3 4">Uncharacterized protein</fullName>
    </submittedName>
</protein>
<accession>A0A915CGR3</accession>
<keyword evidence="1" id="KW-1133">Transmembrane helix</keyword>
<proteinExistence type="predicted"/>
<keyword evidence="1" id="KW-0812">Transmembrane</keyword>
<dbReference type="AlphaFoldDB" id="A0A915CGR3"/>
<sequence>MPGYRGKQCELVNDPNIYFSRQQEQLETAALSTLVTAVIVATCIVSVALYLYRRFMKYGVPIADSSSSPSTSTTEARSQGRGLLGAFRVRWQRRADGRRRCCLDTVHLSSVNVGSSFLAPAQNASTHEMVTSRAEPQVRFLASGRHSSSHPMDSVDVFFAPS</sequence>
<name>A0A915CGR3_PARUN</name>
<evidence type="ECO:0000313" key="4">
    <source>
        <dbReference type="WBParaSite" id="PgR148_g008_t06"/>
    </source>
</evidence>
<organism evidence="2 4">
    <name type="scientific">Parascaris univalens</name>
    <name type="common">Nematode worm</name>
    <dbReference type="NCBI Taxonomy" id="6257"/>
    <lineage>
        <taxon>Eukaryota</taxon>
        <taxon>Metazoa</taxon>
        <taxon>Ecdysozoa</taxon>
        <taxon>Nematoda</taxon>
        <taxon>Chromadorea</taxon>
        <taxon>Rhabditida</taxon>
        <taxon>Spirurina</taxon>
        <taxon>Ascaridomorpha</taxon>
        <taxon>Ascaridoidea</taxon>
        <taxon>Ascarididae</taxon>
        <taxon>Parascaris</taxon>
    </lineage>
</organism>
<dbReference type="Proteomes" id="UP000887569">
    <property type="component" value="Unplaced"/>
</dbReference>
<evidence type="ECO:0000256" key="1">
    <source>
        <dbReference type="SAM" id="Phobius"/>
    </source>
</evidence>
<evidence type="ECO:0000313" key="3">
    <source>
        <dbReference type="WBParaSite" id="PgR148_g008_t05"/>
    </source>
</evidence>
<keyword evidence="2" id="KW-1185">Reference proteome</keyword>
<reference evidence="3 4" key="1">
    <citation type="submission" date="2022-11" db="UniProtKB">
        <authorList>
            <consortium name="WormBaseParasite"/>
        </authorList>
    </citation>
    <scope>IDENTIFICATION</scope>
</reference>
<dbReference type="WBParaSite" id="PgR148_g008_t06">
    <property type="protein sequence ID" value="PgR148_g008_t06"/>
    <property type="gene ID" value="PgR148_g008"/>
</dbReference>
<dbReference type="WBParaSite" id="PgR148_g008_t05">
    <property type="protein sequence ID" value="PgR148_g008_t05"/>
    <property type="gene ID" value="PgR148_g008"/>
</dbReference>
<evidence type="ECO:0000313" key="2">
    <source>
        <dbReference type="Proteomes" id="UP000887569"/>
    </source>
</evidence>